<organism evidence="9 10">
    <name type="scientific">Sulfurimicrobium lacus</name>
    <dbReference type="NCBI Taxonomy" id="2715678"/>
    <lineage>
        <taxon>Bacteria</taxon>
        <taxon>Pseudomonadati</taxon>
        <taxon>Pseudomonadota</taxon>
        <taxon>Betaproteobacteria</taxon>
        <taxon>Nitrosomonadales</taxon>
        <taxon>Sulfuricellaceae</taxon>
        <taxon>Sulfurimicrobium</taxon>
    </lineage>
</organism>
<dbReference type="EMBL" id="AP022853">
    <property type="protein sequence ID" value="BCB25904.1"/>
    <property type="molecule type" value="Genomic_DNA"/>
</dbReference>
<dbReference type="InterPro" id="IPR036388">
    <property type="entry name" value="WH-like_DNA-bd_sf"/>
</dbReference>
<dbReference type="FunFam" id="3.40.50.2300:FF:000018">
    <property type="entry name" value="DNA-binding transcriptional regulator NtrC"/>
    <property type="match status" value="1"/>
</dbReference>
<dbReference type="PRINTS" id="PR00038">
    <property type="entry name" value="HTHLUXR"/>
</dbReference>
<dbReference type="SUPFAM" id="SSF52172">
    <property type="entry name" value="CheY-like"/>
    <property type="match status" value="1"/>
</dbReference>
<evidence type="ECO:0000256" key="3">
    <source>
        <dbReference type="ARBA" id="ARBA00023015"/>
    </source>
</evidence>
<dbReference type="Gene3D" id="3.40.50.2300">
    <property type="match status" value="1"/>
</dbReference>
<feature type="modified residue" description="4-aspartylphosphate" evidence="6">
    <location>
        <position position="57"/>
    </location>
</feature>
<proteinExistence type="predicted"/>
<dbReference type="SMART" id="SM00421">
    <property type="entry name" value="HTH_LUXR"/>
    <property type="match status" value="1"/>
</dbReference>
<dbReference type="Proteomes" id="UP000502260">
    <property type="component" value="Chromosome"/>
</dbReference>
<reference evidence="10" key="1">
    <citation type="submission" date="2020-03" db="EMBL/GenBank/DDBJ databases">
        <title>Complete genome sequence of sulfur-oxidizing bacterium skT11.</title>
        <authorList>
            <person name="Kanda M."/>
            <person name="Kojima H."/>
            <person name="Fukui M."/>
        </authorList>
    </citation>
    <scope>NUCLEOTIDE SEQUENCE [LARGE SCALE GENOMIC DNA]</scope>
    <source>
        <strain evidence="10">skT11</strain>
    </source>
</reference>
<dbReference type="GO" id="GO:0006355">
    <property type="term" value="P:regulation of DNA-templated transcription"/>
    <property type="evidence" value="ECO:0007669"/>
    <property type="project" value="InterPro"/>
</dbReference>
<evidence type="ECO:0000313" key="10">
    <source>
        <dbReference type="Proteomes" id="UP000502260"/>
    </source>
</evidence>
<dbReference type="PROSITE" id="PS00622">
    <property type="entry name" value="HTH_LUXR_1"/>
    <property type="match status" value="1"/>
</dbReference>
<dbReference type="SUPFAM" id="SSF46894">
    <property type="entry name" value="C-terminal effector domain of the bipartite response regulators"/>
    <property type="match status" value="1"/>
</dbReference>
<evidence type="ECO:0000256" key="2">
    <source>
        <dbReference type="ARBA" id="ARBA00023012"/>
    </source>
</evidence>
<evidence type="ECO:0000313" key="9">
    <source>
        <dbReference type="EMBL" id="BCB25904.1"/>
    </source>
</evidence>
<dbReference type="SMART" id="SM00448">
    <property type="entry name" value="REC"/>
    <property type="match status" value="1"/>
</dbReference>
<dbReference type="InterPro" id="IPR001789">
    <property type="entry name" value="Sig_transdc_resp-reg_receiver"/>
</dbReference>
<evidence type="ECO:0000256" key="6">
    <source>
        <dbReference type="PROSITE-ProRule" id="PRU00169"/>
    </source>
</evidence>
<dbReference type="InterPro" id="IPR000792">
    <property type="entry name" value="Tscrpt_reg_LuxR_C"/>
</dbReference>
<keyword evidence="1 6" id="KW-0597">Phosphoprotein</keyword>
<dbReference type="PROSITE" id="PS50043">
    <property type="entry name" value="HTH_LUXR_2"/>
    <property type="match status" value="1"/>
</dbReference>
<dbReference type="CDD" id="cd17537">
    <property type="entry name" value="REC_FixJ"/>
    <property type="match status" value="1"/>
</dbReference>
<dbReference type="GO" id="GO:0003677">
    <property type="term" value="F:DNA binding"/>
    <property type="evidence" value="ECO:0007669"/>
    <property type="project" value="UniProtKB-KW"/>
</dbReference>
<evidence type="ECO:0000256" key="5">
    <source>
        <dbReference type="ARBA" id="ARBA00023163"/>
    </source>
</evidence>
<protein>
    <submittedName>
        <fullName evidence="9">DNA-binding response regulator</fullName>
    </submittedName>
</protein>
<feature type="domain" description="HTH luxR-type" evidence="7">
    <location>
        <begin position="138"/>
        <end position="203"/>
    </location>
</feature>
<keyword evidence="3" id="KW-0805">Transcription regulation</keyword>
<dbReference type="CDD" id="cd06170">
    <property type="entry name" value="LuxR_C_like"/>
    <property type="match status" value="1"/>
</dbReference>
<dbReference type="Gene3D" id="1.10.10.10">
    <property type="entry name" value="Winged helix-like DNA-binding domain superfamily/Winged helix DNA-binding domain"/>
    <property type="match status" value="1"/>
</dbReference>
<name>A0A6F8V8B9_9PROT</name>
<evidence type="ECO:0000259" key="8">
    <source>
        <dbReference type="PROSITE" id="PS50110"/>
    </source>
</evidence>
<dbReference type="GO" id="GO:0000160">
    <property type="term" value="P:phosphorelay signal transduction system"/>
    <property type="evidence" value="ECO:0007669"/>
    <property type="project" value="UniProtKB-KW"/>
</dbReference>
<dbReference type="Pfam" id="PF00196">
    <property type="entry name" value="GerE"/>
    <property type="match status" value="1"/>
</dbReference>
<dbReference type="AlphaFoldDB" id="A0A6F8V8B9"/>
<keyword evidence="2" id="KW-0902">Two-component regulatory system</keyword>
<evidence type="ECO:0000259" key="7">
    <source>
        <dbReference type="PROSITE" id="PS50043"/>
    </source>
</evidence>
<sequence>MPDAALATVFVVDDDEAIRHSIHWLLQSVHLTSVMFPSAQDFLSHYSPEQPGCLLLDVRMPGMSGLDLLDHLRANHVDIPVIIMSGHGDIPMAVRALKNGALDFVQKPFNNQEMLDRIQCALRLDQANRAKRLGSQDLQDRLAKLTPREREILGHIKSGKSSKLIARELDISPKTVDVHRIHIMRKLNIHHAVELGNFSDTLIHHDQETTGVNLPH</sequence>
<dbReference type="KEGG" id="slac:SKTS_07900"/>
<gene>
    <name evidence="9" type="ORF">SKTS_07900</name>
</gene>
<dbReference type="PANTHER" id="PTHR44688">
    <property type="entry name" value="DNA-BINDING TRANSCRIPTIONAL ACTIVATOR DEVR_DOSR"/>
    <property type="match status" value="1"/>
</dbReference>
<keyword evidence="5" id="KW-0804">Transcription</keyword>
<dbReference type="PROSITE" id="PS50110">
    <property type="entry name" value="RESPONSE_REGULATORY"/>
    <property type="match status" value="1"/>
</dbReference>
<dbReference type="RefSeq" id="WP_173060711.1">
    <property type="nucleotide sequence ID" value="NZ_AP022853.1"/>
</dbReference>
<evidence type="ECO:0000256" key="1">
    <source>
        <dbReference type="ARBA" id="ARBA00022553"/>
    </source>
</evidence>
<dbReference type="Pfam" id="PF00072">
    <property type="entry name" value="Response_reg"/>
    <property type="match status" value="1"/>
</dbReference>
<accession>A0A6F8V8B9</accession>
<dbReference type="PANTHER" id="PTHR44688:SF16">
    <property type="entry name" value="DNA-BINDING TRANSCRIPTIONAL ACTIVATOR DEVR_DOSR"/>
    <property type="match status" value="1"/>
</dbReference>
<dbReference type="InterPro" id="IPR016032">
    <property type="entry name" value="Sig_transdc_resp-reg_C-effctor"/>
</dbReference>
<evidence type="ECO:0000256" key="4">
    <source>
        <dbReference type="ARBA" id="ARBA00023125"/>
    </source>
</evidence>
<feature type="domain" description="Response regulatory" evidence="8">
    <location>
        <begin position="8"/>
        <end position="122"/>
    </location>
</feature>
<keyword evidence="4 9" id="KW-0238">DNA-binding</keyword>
<keyword evidence="10" id="KW-1185">Reference proteome</keyword>
<dbReference type="InterPro" id="IPR011006">
    <property type="entry name" value="CheY-like_superfamily"/>
</dbReference>